<dbReference type="PANTHER" id="PTHR30034">
    <property type="entry name" value="FLAGELLAR MOTOR SWITCH PROTEIN FLIM"/>
    <property type="match status" value="1"/>
</dbReference>
<dbReference type="Gene3D" id="2.30.330.10">
    <property type="entry name" value="SpoA-like"/>
    <property type="match status" value="1"/>
</dbReference>
<protein>
    <recommendedName>
        <fullName evidence="4">Flagellar motor switch protein FliM</fullName>
    </recommendedName>
</protein>
<name>A0A6L9XUY8_9MICO</name>
<evidence type="ECO:0000259" key="10">
    <source>
        <dbReference type="Pfam" id="PF01052"/>
    </source>
</evidence>
<dbReference type="GO" id="GO:0009425">
    <property type="term" value="C:bacterial-type flagellum basal body"/>
    <property type="evidence" value="ECO:0007669"/>
    <property type="project" value="UniProtKB-SubCell"/>
</dbReference>
<dbReference type="GO" id="GO:0071978">
    <property type="term" value="P:bacterial-type flagellum-dependent swarming motility"/>
    <property type="evidence" value="ECO:0007669"/>
    <property type="project" value="TreeGrafter"/>
</dbReference>
<dbReference type="EMBL" id="JAAGWY010000001">
    <property type="protein sequence ID" value="NEN05193.1"/>
    <property type="molecule type" value="Genomic_DNA"/>
</dbReference>
<accession>A0A6L9XUY8</accession>
<keyword evidence="7" id="KW-0283">Flagellar rotation</keyword>
<comment type="caution">
    <text evidence="11">The sequence shown here is derived from an EMBL/GenBank/DDBJ whole genome shotgun (WGS) entry which is preliminary data.</text>
</comment>
<comment type="subcellular location">
    <subcellularLocation>
        <location evidence="1">Bacterial flagellum basal body</location>
    </subcellularLocation>
    <subcellularLocation>
        <location evidence="2">Cell membrane</location>
        <topology evidence="2">Peripheral membrane protein</topology>
    </subcellularLocation>
</comment>
<reference evidence="11 12" key="1">
    <citation type="journal article" date="2014" name="J. Microbiol.">
        <title>Diaminobutyricibacter tongyongensis gen. nov., sp. nov. and Homoserinibacter gongjuensis gen. nov., sp. nov. belong to the family Microbacteriaceae.</title>
        <authorList>
            <person name="Kim S.J."/>
            <person name="Ahn J.H."/>
            <person name="Weon H.Y."/>
            <person name="Hamada M."/>
            <person name="Suzuki K."/>
            <person name="Kwon S.W."/>
        </authorList>
    </citation>
    <scope>NUCLEOTIDE SEQUENCE [LARGE SCALE GENOMIC DNA]</scope>
    <source>
        <strain evidence="11 12">NBRC 108724</strain>
    </source>
</reference>
<dbReference type="InterPro" id="IPR036429">
    <property type="entry name" value="SpoA-like_sf"/>
</dbReference>
<dbReference type="AlphaFoldDB" id="A0A6L9XUY8"/>
<evidence type="ECO:0000256" key="4">
    <source>
        <dbReference type="ARBA" id="ARBA00021898"/>
    </source>
</evidence>
<evidence type="ECO:0000256" key="3">
    <source>
        <dbReference type="ARBA" id="ARBA00011049"/>
    </source>
</evidence>
<dbReference type="Pfam" id="PF01052">
    <property type="entry name" value="FliMN_C"/>
    <property type="match status" value="1"/>
</dbReference>
<dbReference type="InterPro" id="IPR001689">
    <property type="entry name" value="Flag_FliM"/>
</dbReference>
<keyword evidence="5" id="KW-1003">Cell membrane</keyword>
<dbReference type="CDD" id="cd17908">
    <property type="entry name" value="FliM"/>
    <property type="match status" value="1"/>
</dbReference>
<dbReference type="GO" id="GO:0003774">
    <property type="term" value="F:cytoskeletal motor activity"/>
    <property type="evidence" value="ECO:0007669"/>
    <property type="project" value="InterPro"/>
</dbReference>
<evidence type="ECO:0000256" key="5">
    <source>
        <dbReference type="ARBA" id="ARBA00022475"/>
    </source>
</evidence>
<evidence type="ECO:0000256" key="6">
    <source>
        <dbReference type="ARBA" id="ARBA00022500"/>
    </source>
</evidence>
<evidence type="ECO:0000313" key="11">
    <source>
        <dbReference type="EMBL" id="NEN05193.1"/>
    </source>
</evidence>
<dbReference type="GO" id="GO:0005886">
    <property type="term" value="C:plasma membrane"/>
    <property type="evidence" value="ECO:0007669"/>
    <property type="project" value="UniProtKB-SubCell"/>
</dbReference>
<keyword evidence="6" id="KW-0145">Chemotaxis</keyword>
<proteinExistence type="inferred from homology"/>
<organism evidence="11 12">
    <name type="scientific">Leifsonia tongyongensis</name>
    <dbReference type="NCBI Taxonomy" id="1268043"/>
    <lineage>
        <taxon>Bacteria</taxon>
        <taxon>Bacillati</taxon>
        <taxon>Actinomycetota</taxon>
        <taxon>Actinomycetes</taxon>
        <taxon>Micrococcales</taxon>
        <taxon>Microbacteriaceae</taxon>
        <taxon>Leifsonia</taxon>
    </lineage>
</organism>
<keyword evidence="12" id="KW-1185">Reference proteome</keyword>
<keyword evidence="9" id="KW-0975">Bacterial flagellum</keyword>
<dbReference type="Pfam" id="PF02154">
    <property type="entry name" value="FliM"/>
    <property type="match status" value="1"/>
</dbReference>
<dbReference type="SUPFAM" id="SSF103039">
    <property type="entry name" value="CheC-like"/>
    <property type="match status" value="1"/>
</dbReference>
<dbReference type="Proteomes" id="UP000474967">
    <property type="component" value="Unassembled WGS sequence"/>
</dbReference>
<evidence type="ECO:0000256" key="8">
    <source>
        <dbReference type="ARBA" id="ARBA00023136"/>
    </source>
</evidence>
<keyword evidence="8" id="KW-0472">Membrane</keyword>
<dbReference type="Gene3D" id="3.40.1550.10">
    <property type="entry name" value="CheC-like"/>
    <property type="match status" value="1"/>
</dbReference>
<gene>
    <name evidence="11" type="ORF">G3T36_04845</name>
</gene>
<dbReference type="SUPFAM" id="SSF101801">
    <property type="entry name" value="Surface presentation of antigens (SPOA)"/>
    <property type="match status" value="1"/>
</dbReference>
<evidence type="ECO:0000313" key="12">
    <source>
        <dbReference type="Proteomes" id="UP000474967"/>
    </source>
</evidence>
<dbReference type="PIRSF" id="PIRSF002888">
    <property type="entry name" value="FliM"/>
    <property type="match status" value="1"/>
</dbReference>
<dbReference type="GO" id="GO:0050918">
    <property type="term" value="P:positive chemotaxis"/>
    <property type="evidence" value="ECO:0007669"/>
    <property type="project" value="TreeGrafter"/>
</dbReference>
<evidence type="ECO:0000256" key="9">
    <source>
        <dbReference type="ARBA" id="ARBA00023143"/>
    </source>
</evidence>
<comment type="similarity">
    <text evidence="3">Belongs to the FliM family.</text>
</comment>
<sequence>MPERHRSVEVYDFRRPTTLAREHSRTLELAFETFSRQWGTQLTAKVRVRSQVTFEGLSIRTYDEYASQLPSQTALVLLTIGDDPSKAVIQFPAAAALGWLTRMLGGTPDPDAEERKFTQVELAMLRRLIEDTIDDLRYSFGRLLTAPVVMDTIHHNSQFAQAAATAELMMVANFSVSVGDLTNAATIAIPADILVRQLGDANPVTRVADARGLVEAQLASVPVGVSLQLNPLTVTPAQIIRLAVGDIVGLPHDKTKPLNVAVEGRPLARASIGTTGSRIACVVVETQENLR</sequence>
<dbReference type="InterPro" id="IPR028976">
    <property type="entry name" value="CheC-like_sf"/>
</dbReference>
<evidence type="ECO:0000256" key="2">
    <source>
        <dbReference type="ARBA" id="ARBA00004202"/>
    </source>
</evidence>
<dbReference type="PANTHER" id="PTHR30034:SF6">
    <property type="entry name" value="YOP PROTEINS TRANSLOCATION PROTEIN Q"/>
    <property type="match status" value="1"/>
</dbReference>
<dbReference type="InterPro" id="IPR001543">
    <property type="entry name" value="FliN-like_C"/>
</dbReference>
<evidence type="ECO:0000256" key="7">
    <source>
        <dbReference type="ARBA" id="ARBA00022779"/>
    </source>
</evidence>
<feature type="domain" description="Flagellar motor switch protein FliN-like C-terminal" evidence="10">
    <location>
        <begin position="217"/>
        <end position="285"/>
    </location>
</feature>
<evidence type="ECO:0000256" key="1">
    <source>
        <dbReference type="ARBA" id="ARBA00004117"/>
    </source>
</evidence>